<dbReference type="PANTHER" id="PTHR16897:SF2">
    <property type="entry name" value="OS03G0226600 PROTEIN"/>
    <property type="match status" value="1"/>
</dbReference>
<feature type="non-terminal residue" evidence="1">
    <location>
        <position position="1"/>
    </location>
</feature>
<sequence>SVLNVGDLVSSDGFGLDVSVPTTGVVFDGVGSDLSWTSTDHELSANWQGFSDEYSGIVLYEYSVGTSAGSQNFIGWTGVDTLTSVTHEIALVHGTTYYTSVRATDLVDNVSDPGFSNGITIDTIPPVITLVAETDAQDPLFQGSDSSVALYWNGDDDLSGIEHYEYALGTASGGTDLLDWTAAGTDLSADIEGLTLTEGDSYFGSVRAFDAAGNMTELNGNGVIVDITAPYTGTAIDITALDNTTDQAYTGSVNELQASWSGFSDNLSGLNSYDYAVGSESLLTDIKGWTSVTLDTLMVDNSFTLENGAIYYVSVRSTDDVGNVSVPISTDGITADHEGPFGFAATDGDSSDIDRQNFTDLYQGHWSMFEDLLSGLAFYETGLYDSTAGSYTLSWDSSGTDTLIEFTGLSLVQDHEYALHIRAVDHVLNTGPVISSDGVLIDQTAPDPPQNLVGFFSSERIYLTWDGNIEQDLSEYIVYGGSDTLSPITVVSTTATEAEAYAAGFGEDQQIFLHITAKDVPGNESPISNRVSGIPRTATITRIVPDTSLMIAKDDNQLSIHFSQPLSDIGTISTSSLAYSSMNVSSGYSEEDTSIVISVNDPWASLDTVTFSLNTILDWAGTETSEKTVTFTTYLLGDYNSDHAVDVTDLSGFVSAWNSDDFSYELGPVTGTVPHLIPARNELFDLRDMMAFTRMWHYSHETDQSLMLAYDPIGDDAEIEQNGSRLSLVLHPETNAAHLKLIYPRASKSVMIPPDIESDEMIQLTHHESETGTLVIEKAFIRRDGAKLIYFDINSLDRNDVMVDISYIAYDDSTRVIMSGRKMVNVVAVPFEYAL</sequence>
<gene>
    <name evidence="1" type="ORF">METZ01_LOCUS145424</name>
</gene>
<proteinExistence type="predicted"/>
<evidence type="ECO:0008006" key="2">
    <source>
        <dbReference type="Google" id="ProtNLM"/>
    </source>
</evidence>
<reference evidence="1" key="1">
    <citation type="submission" date="2018-05" db="EMBL/GenBank/DDBJ databases">
        <authorList>
            <person name="Lanie J.A."/>
            <person name="Ng W.-L."/>
            <person name="Kazmierczak K.M."/>
            <person name="Andrzejewski T.M."/>
            <person name="Davidsen T.M."/>
            <person name="Wayne K.J."/>
            <person name="Tettelin H."/>
            <person name="Glass J.I."/>
            <person name="Rusch D."/>
            <person name="Podicherti R."/>
            <person name="Tsui H.-C.T."/>
            <person name="Winkler M.E."/>
        </authorList>
    </citation>
    <scope>NUCLEOTIDE SEQUENCE</scope>
</reference>
<dbReference type="PANTHER" id="PTHR16897">
    <property type="entry name" value="OS10G0105400 PROTEIN"/>
    <property type="match status" value="1"/>
</dbReference>
<dbReference type="EMBL" id="UINC01022604">
    <property type="protein sequence ID" value="SVA92570.1"/>
    <property type="molecule type" value="Genomic_DNA"/>
</dbReference>
<protein>
    <recommendedName>
        <fullName evidence="2">Fibronectin type-III domain-containing protein</fullName>
    </recommendedName>
</protein>
<dbReference type="Gene3D" id="2.60.40.10">
    <property type="entry name" value="Immunoglobulins"/>
    <property type="match status" value="2"/>
</dbReference>
<name>A0A381ZTK9_9ZZZZ</name>
<dbReference type="AlphaFoldDB" id="A0A381ZTK9"/>
<accession>A0A381ZTK9</accession>
<feature type="non-terminal residue" evidence="1">
    <location>
        <position position="835"/>
    </location>
</feature>
<evidence type="ECO:0000313" key="1">
    <source>
        <dbReference type="EMBL" id="SVA92570.1"/>
    </source>
</evidence>
<organism evidence="1">
    <name type="scientific">marine metagenome</name>
    <dbReference type="NCBI Taxonomy" id="408172"/>
    <lineage>
        <taxon>unclassified sequences</taxon>
        <taxon>metagenomes</taxon>
        <taxon>ecological metagenomes</taxon>
    </lineage>
</organism>
<dbReference type="InterPro" id="IPR013783">
    <property type="entry name" value="Ig-like_fold"/>
</dbReference>